<keyword evidence="7" id="KW-0418">Kinase</keyword>
<protein>
    <recommendedName>
        <fullName evidence="3">histidine kinase</fullName>
        <ecNumber evidence="3">2.7.13.3</ecNumber>
    </recommendedName>
</protein>
<keyword evidence="8 11" id="KW-1133">Transmembrane helix</keyword>
<dbReference type="PROSITE" id="PS50885">
    <property type="entry name" value="HAMP"/>
    <property type="match status" value="1"/>
</dbReference>
<evidence type="ECO:0000256" key="3">
    <source>
        <dbReference type="ARBA" id="ARBA00012438"/>
    </source>
</evidence>
<dbReference type="EMBL" id="BAAAJE010000002">
    <property type="protein sequence ID" value="GAA1129026.1"/>
    <property type="molecule type" value="Genomic_DNA"/>
</dbReference>
<dbReference type="PANTHER" id="PTHR45436:SF5">
    <property type="entry name" value="SENSOR HISTIDINE KINASE TRCS"/>
    <property type="match status" value="1"/>
</dbReference>
<dbReference type="SMART" id="SM00304">
    <property type="entry name" value="HAMP"/>
    <property type="match status" value="1"/>
</dbReference>
<dbReference type="PROSITE" id="PS50109">
    <property type="entry name" value="HIS_KIN"/>
    <property type="match status" value="1"/>
</dbReference>
<dbReference type="InterPro" id="IPR003660">
    <property type="entry name" value="HAMP_dom"/>
</dbReference>
<dbReference type="Pfam" id="PF00512">
    <property type="entry name" value="HisKA"/>
    <property type="match status" value="1"/>
</dbReference>
<dbReference type="Gene3D" id="3.30.565.10">
    <property type="entry name" value="Histidine kinase-like ATPase, C-terminal domain"/>
    <property type="match status" value="1"/>
</dbReference>
<dbReference type="PANTHER" id="PTHR45436">
    <property type="entry name" value="SENSOR HISTIDINE KINASE YKOH"/>
    <property type="match status" value="1"/>
</dbReference>
<dbReference type="PRINTS" id="PR00344">
    <property type="entry name" value="BCTRLSENSOR"/>
</dbReference>
<dbReference type="SMART" id="SM00388">
    <property type="entry name" value="HisKA"/>
    <property type="match status" value="1"/>
</dbReference>
<keyword evidence="9" id="KW-0902">Two-component regulatory system</keyword>
<dbReference type="InterPro" id="IPR003594">
    <property type="entry name" value="HATPase_dom"/>
</dbReference>
<evidence type="ECO:0000259" key="13">
    <source>
        <dbReference type="PROSITE" id="PS50885"/>
    </source>
</evidence>
<dbReference type="Gene3D" id="6.10.340.10">
    <property type="match status" value="1"/>
</dbReference>
<dbReference type="SUPFAM" id="SSF47384">
    <property type="entry name" value="Homodimeric domain of signal transducing histidine kinase"/>
    <property type="match status" value="1"/>
</dbReference>
<dbReference type="CDD" id="cd00082">
    <property type="entry name" value="HisKA"/>
    <property type="match status" value="1"/>
</dbReference>
<dbReference type="InterPro" id="IPR003661">
    <property type="entry name" value="HisK_dim/P_dom"/>
</dbReference>
<evidence type="ECO:0000313" key="14">
    <source>
        <dbReference type="EMBL" id="GAA1129026.1"/>
    </source>
</evidence>
<evidence type="ECO:0000256" key="10">
    <source>
        <dbReference type="ARBA" id="ARBA00023136"/>
    </source>
</evidence>
<feature type="transmembrane region" description="Helical" evidence="11">
    <location>
        <begin position="153"/>
        <end position="176"/>
    </location>
</feature>
<dbReference type="InterPro" id="IPR036097">
    <property type="entry name" value="HisK_dim/P_sf"/>
</dbReference>
<feature type="domain" description="Histidine kinase" evidence="12">
    <location>
        <begin position="301"/>
        <end position="405"/>
    </location>
</feature>
<proteinExistence type="predicted"/>
<name>A0ABN1UB41_9ACTN</name>
<evidence type="ECO:0000313" key="15">
    <source>
        <dbReference type="Proteomes" id="UP001499979"/>
    </source>
</evidence>
<dbReference type="InterPro" id="IPR005467">
    <property type="entry name" value="His_kinase_dom"/>
</dbReference>
<evidence type="ECO:0000259" key="12">
    <source>
        <dbReference type="PROSITE" id="PS50109"/>
    </source>
</evidence>
<dbReference type="CDD" id="cd06225">
    <property type="entry name" value="HAMP"/>
    <property type="match status" value="1"/>
</dbReference>
<keyword evidence="4" id="KW-0597">Phosphoprotein</keyword>
<evidence type="ECO:0000256" key="7">
    <source>
        <dbReference type="ARBA" id="ARBA00022777"/>
    </source>
</evidence>
<dbReference type="InterPro" id="IPR050428">
    <property type="entry name" value="TCS_sensor_his_kinase"/>
</dbReference>
<dbReference type="InterPro" id="IPR004358">
    <property type="entry name" value="Sig_transdc_His_kin-like_C"/>
</dbReference>
<keyword evidence="14" id="KW-0067">ATP-binding</keyword>
<comment type="subcellular location">
    <subcellularLocation>
        <location evidence="2">Cell membrane</location>
    </subcellularLocation>
</comment>
<keyword evidence="6 11" id="KW-0812">Transmembrane</keyword>
<evidence type="ECO:0000256" key="5">
    <source>
        <dbReference type="ARBA" id="ARBA00022679"/>
    </source>
</evidence>
<evidence type="ECO:0000256" key="9">
    <source>
        <dbReference type="ARBA" id="ARBA00023012"/>
    </source>
</evidence>
<sequence>MSRWPIRVRLVAGFSVAMLVLLTASAVFVYWRVEYALDRGLDGDLQRATVALEQATGPDGRITDEDAITATGAIYQVLDSRGEVVAHSPSAGAEPIVEPHGVDHPETVDVGRFLAFSDRPLRAQLTPIEVAGGTGYLVVAVRRDHRDEALRELLVQLAISVVGSLAVASAVGYLLARSALQPVEAYRRQAATIASGATGVRLDVPANRDDEVVRLGNTLNDMLAALERALEAERHFVDDASHELRTPLTVLKSRVQAAQRRTRTVEEHEEILGELLVDVERLARLAEQLLELRPEVTEDVLDRITANLVANAHLHGRAPVRVDLQRVGDWQVLTVEDNGPGMDAAMLDRATDRFARADDARARPGSGLGLAIVRSLTESAGGQLRLCSHGEHRRFGTHVDLPCRHDPDRMTATVYLPAEQ</sequence>
<dbReference type="Pfam" id="PF02518">
    <property type="entry name" value="HATPase_c"/>
    <property type="match status" value="1"/>
</dbReference>
<feature type="domain" description="HAMP" evidence="13">
    <location>
        <begin position="177"/>
        <end position="231"/>
    </location>
</feature>
<evidence type="ECO:0000256" key="2">
    <source>
        <dbReference type="ARBA" id="ARBA00004236"/>
    </source>
</evidence>
<dbReference type="GO" id="GO:0005524">
    <property type="term" value="F:ATP binding"/>
    <property type="evidence" value="ECO:0007669"/>
    <property type="project" value="UniProtKB-KW"/>
</dbReference>
<dbReference type="SMART" id="SM00387">
    <property type="entry name" value="HATPase_c"/>
    <property type="match status" value="1"/>
</dbReference>
<dbReference type="InterPro" id="IPR036890">
    <property type="entry name" value="HATPase_C_sf"/>
</dbReference>
<dbReference type="Pfam" id="PF00672">
    <property type="entry name" value="HAMP"/>
    <property type="match status" value="1"/>
</dbReference>
<evidence type="ECO:0000256" key="6">
    <source>
        <dbReference type="ARBA" id="ARBA00022692"/>
    </source>
</evidence>
<dbReference type="SUPFAM" id="SSF55874">
    <property type="entry name" value="ATPase domain of HSP90 chaperone/DNA topoisomerase II/histidine kinase"/>
    <property type="match status" value="1"/>
</dbReference>
<dbReference type="Gene3D" id="1.10.287.130">
    <property type="match status" value="1"/>
</dbReference>
<keyword evidence="5" id="KW-0808">Transferase</keyword>
<feature type="transmembrane region" description="Helical" evidence="11">
    <location>
        <begin position="6"/>
        <end position="31"/>
    </location>
</feature>
<dbReference type="Proteomes" id="UP001499979">
    <property type="component" value="Unassembled WGS sequence"/>
</dbReference>
<accession>A0ABN1UB41</accession>
<organism evidence="14 15">
    <name type="scientific">Nocardioides aquiterrae</name>
    <dbReference type="NCBI Taxonomy" id="203799"/>
    <lineage>
        <taxon>Bacteria</taxon>
        <taxon>Bacillati</taxon>
        <taxon>Actinomycetota</taxon>
        <taxon>Actinomycetes</taxon>
        <taxon>Propionibacteriales</taxon>
        <taxon>Nocardioidaceae</taxon>
        <taxon>Nocardioides</taxon>
    </lineage>
</organism>
<comment type="caution">
    <text evidence="14">The sequence shown here is derived from an EMBL/GenBank/DDBJ whole genome shotgun (WGS) entry which is preliminary data.</text>
</comment>
<comment type="catalytic activity">
    <reaction evidence="1">
        <text>ATP + protein L-histidine = ADP + protein N-phospho-L-histidine.</text>
        <dbReference type="EC" id="2.7.13.3"/>
    </reaction>
</comment>
<dbReference type="CDD" id="cd00075">
    <property type="entry name" value="HATPase"/>
    <property type="match status" value="1"/>
</dbReference>
<keyword evidence="14" id="KW-0547">Nucleotide-binding</keyword>
<evidence type="ECO:0000256" key="1">
    <source>
        <dbReference type="ARBA" id="ARBA00000085"/>
    </source>
</evidence>
<keyword evidence="10 11" id="KW-0472">Membrane</keyword>
<keyword evidence="15" id="KW-1185">Reference proteome</keyword>
<evidence type="ECO:0000256" key="8">
    <source>
        <dbReference type="ARBA" id="ARBA00022989"/>
    </source>
</evidence>
<dbReference type="EC" id="2.7.13.3" evidence="3"/>
<evidence type="ECO:0000256" key="4">
    <source>
        <dbReference type="ARBA" id="ARBA00022553"/>
    </source>
</evidence>
<gene>
    <name evidence="14" type="ORF">GCM10009606_05980</name>
</gene>
<evidence type="ECO:0000256" key="11">
    <source>
        <dbReference type="SAM" id="Phobius"/>
    </source>
</evidence>
<reference evidence="14 15" key="1">
    <citation type="journal article" date="2019" name="Int. J. Syst. Evol. Microbiol.">
        <title>The Global Catalogue of Microorganisms (GCM) 10K type strain sequencing project: providing services to taxonomists for standard genome sequencing and annotation.</title>
        <authorList>
            <consortium name="The Broad Institute Genomics Platform"/>
            <consortium name="The Broad Institute Genome Sequencing Center for Infectious Disease"/>
            <person name="Wu L."/>
            <person name="Ma J."/>
        </authorList>
    </citation>
    <scope>NUCLEOTIDE SEQUENCE [LARGE SCALE GENOMIC DNA]</scope>
    <source>
        <strain evidence="14 15">JCM 11813</strain>
    </source>
</reference>